<dbReference type="PANTHER" id="PTHR47332">
    <property type="entry name" value="SET DOMAIN-CONTAINING PROTEIN 5"/>
    <property type="match status" value="1"/>
</dbReference>
<evidence type="ECO:0000256" key="1">
    <source>
        <dbReference type="SAM" id="MobiDB-lite"/>
    </source>
</evidence>
<dbReference type="Proteomes" id="UP000309340">
    <property type="component" value="Unassembled WGS sequence"/>
</dbReference>
<dbReference type="Gene3D" id="2.170.270.10">
    <property type="entry name" value="SET domain"/>
    <property type="match status" value="2"/>
</dbReference>
<evidence type="ECO:0000313" key="3">
    <source>
        <dbReference type="EMBL" id="TKA72354.1"/>
    </source>
</evidence>
<reference evidence="3 4" key="1">
    <citation type="submission" date="2017-03" db="EMBL/GenBank/DDBJ databases">
        <title>Genomes of endolithic fungi from Antarctica.</title>
        <authorList>
            <person name="Coleine C."/>
            <person name="Masonjones S."/>
            <person name="Stajich J.E."/>
        </authorList>
    </citation>
    <scope>NUCLEOTIDE SEQUENCE [LARGE SCALE GENOMIC DNA]</scope>
    <source>
        <strain evidence="3 4">CCFEE 5184</strain>
    </source>
</reference>
<dbReference type="EMBL" id="NAJQ01000313">
    <property type="protein sequence ID" value="TKA72354.1"/>
    <property type="molecule type" value="Genomic_DNA"/>
</dbReference>
<dbReference type="OrthoDB" id="265717at2759"/>
<keyword evidence="4" id="KW-1185">Reference proteome</keyword>
<dbReference type="Pfam" id="PF00856">
    <property type="entry name" value="SET"/>
    <property type="match status" value="2"/>
</dbReference>
<accession>A0A4U0X763</accession>
<dbReference type="AlphaFoldDB" id="A0A4U0X763"/>
<dbReference type="PANTHER" id="PTHR47332:SF2">
    <property type="entry name" value="SET-6"/>
    <property type="match status" value="1"/>
</dbReference>
<comment type="caution">
    <text evidence="3">The sequence shown here is derived from an EMBL/GenBank/DDBJ whole genome shotgun (WGS) entry which is preliminary data.</text>
</comment>
<protein>
    <recommendedName>
        <fullName evidence="2">SET domain-containing protein</fullName>
    </recommendedName>
</protein>
<feature type="domain" description="SET" evidence="2">
    <location>
        <begin position="560"/>
        <end position="722"/>
    </location>
</feature>
<organism evidence="3 4">
    <name type="scientific">Friedmanniomyces simplex</name>
    <dbReference type="NCBI Taxonomy" id="329884"/>
    <lineage>
        <taxon>Eukaryota</taxon>
        <taxon>Fungi</taxon>
        <taxon>Dikarya</taxon>
        <taxon>Ascomycota</taxon>
        <taxon>Pezizomycotina</taxon>
        <taxon>Dothideomycetes</taxon>
        <taxon>Dothideomycetidae</taxon>
        <taxon>Mycosphaerellales</taxon>
        <taxon>Teratosphaeriaceae</taxon>
        <taxon>Friedmanniomyces</taxon>
    </lineage>
</organism>
<dbReference type="SUPFAM" id="SSF82199">
    <property type="entry name" value="SET domain"/>
    <property type="match status" value="3"/>
</dbReference>
<feature type="compositionally biased region" description="Basic residues" evidence="1">
    <location>
        <begin position="518"/>
        <end position="531"/>
    </location>
</feature>
<evidence type="ECO:0000259" key="2">
    <source>
        <dbReference type="PROSITE" id="PS50280"/>
    </source>
</evidence>
<dbReference type="PROSITE" id="PS50280">
    <property type="entry name" value="SET"/>
    <property type="match status" value="1"/>
</dbReference>
<dbReference type="STRING" id="329884.A0A4U0X763"/>
<feature type="region of interest" description="Disordered" evidence="1">
    <location>
        <begin position="513"/>
        <end position="554"/>
    </location>
</feature>
<name>A0A4U0X763_9PEZI</name>
<proteinExistence type="predicted"/>
<dbReference type="InterPro" id="IPR001214">
    <property type="entry name" value="SET_dom"/>
</dbReference>
<dbReference type="InterPro" id="IPR053185">
    <property type="entry name" value="SET_domain_protein"/>
</dbReference>
<feature type="compositionally biased region" description="Basic and acidic residues" evidence="1">
    <location>
        <begin position="532"/>
        <end position="541"/>
    </location>
</feature>
<dbReference type="InterPro" id="IPR046341">
    <property type="entry name" value="SET_dom_sf"/>
</dbReference>
<feature type="non-terminal residue" evidence="3">
    <location>
        <position position="1"/>
    </location>
</feature>
<dbReference type="CDD" id="cd20071">
    <property type="entry name" value="SET_SMYD"/>
    <property type="match status" value="1"/>
</dbReference>
<evidence type="ECO:0000313" key="4">
    <source>
        <dbReference type="Proteomes" id="UP000309340"/>
    </source>
</evidence>
<gene>
    <name evidence="3" type="ORF">B0A55_06759</name>
</gene>
<sequence length="888" mass="100314">HLVCATPFHGRTNHLPVWRRLRKQIHVGPDEWMYSKHEQTEGSHTKHIGDGQAALCLLEAIGFRAQFAGTKLITKLTVQNTHRQPYMDLLGATVGQGGQGRTELTVPAHRLRYQNILEAFKHLTELNLDVPHAAAAEMSVARFSDDELIQLFGVADIHSLFACFHSVDATGLDGDRGDTSRPYWPHLEHLALLTNVSYPQILDFLRRHASTLKSLELRDMIVTDVRGLLLEIPKVLDLEHVYVESIWSWTTGYDPNSEIRWPYSCYLAQGTDHEGSTNAALLWQTCGDLGWINHSCTPNVEVSETPNPRTFNVYAIRDVARGEELAAAYVSPYQTWTQRDAALPFICQYSICKVVPRERFSSDFDRRLITGCLATLTAFRARNFGHLTEDDVMKPTRNVVRSIKDGVQVQDVQRAAEGMLEASDRVGINDSNLALAHDALAVIHFARSLSDPDAMHDVKYLAYMKTFTAMTDNGLTQAGLDSETDLRNEAYAGTHDGAGMIDEEAAQELVEADEAQMGKKRKKDKKKKRKLQHADDHEPDTSTKFQMGGGDDERLSRPTGLWRSFTSPTHGQGLCAARDIEECELIMSEIAGYDIPGDVYHDQHSLLDELHFYSQELKVAMMKMTKSPTWGYGRPLDNEQDFDRALQEDLGKVLRHTQKILESLCFPFVKGHAFYRLCPRVWRINHSCEPNAEASWNPETKCFSIRALAPIWKSQEITVSYVSMYQDNHARWKALGFKCNCKVCRSRGSDLARFKARDARMGVLGAGLAKLQAYRAKHPCEVADLTQDVARKIRDDPEIFSAPQISPLFQYFIGRVAALTSASEGIAKLALGHKRSEFRLLALCLGDEHPRSQAAYQECVRTEKRAHLRRGWRSRRCLILEVVVLRWS</sequence>